<evidence type="ECO:0000313" key="2">
    <source>
        <dbReference type="EMBL" id="QHU03782.1"/>
    </source>
</evidence>
<dbReference type="EMBL" id="MN740389">
    <property type="protein sequence ID" value="QHU03782.1"/>
    <property type="molecule type" value="Genomic_DNA"/>
</dbReference>
<evidence type="ECO:0000256" key="1">
    <source>
        <dbReference type="SAM" id="MobiDB-lite"/>
    </source>
</evidence>
<protein>
    <submittedName>
        <fullName evidence="2">Uncharacterized protein</fullName>
    </submittedName>
</protein>
<feature type="compositionally biased region" description="Basic residues" evidence="1">
    <location>
        <begin position="1"/>
        <end position="25"/>
    </location>
</feature>
<feature type="region of interest" description="Disordered" evidence="1">
    <location>
        <begin position="1"/>
        <end position="29"/>
    </location>
</feature>
<name>A0A6C0JDT0_9ZZZZ</name>
<proteinExistence type="predicted"/>
<dbReference type="AlphaFoldDB" id="A0A6C0JDT0"/>
<organism evidence="2">
    <name type="scientific">viral metagenome</name>
    <dbReference type="NCBI Taxonomy" id="1070528"/>
    <lineage>
        <taxon>unclassified sequences</taxon>
        <taxon>metagenomes</taxon>
        <taxon>organismal metagenomes</taxon>
    </lineage>
</organism>
<reference evidence="2" key="1">
    <citation type="journal article" date="2020" name="Nature">
        <title>Giant virus diversity and host interactions through global metagenomics.</title>
        <authorList>
            <person name="Schulz F."/>
            <person name="Roux S."/>
            <person name="Paez-Espino D."/>
            <person name="Jungbluth S."/>
            <person name="Walsh D.A."/>
            <person name="Denef V.J."/>
            <person name="McMahon K.D."/>
            <person name="Konstantinidis K.T."/>
            <person name="Eloe-Fadrosh E.A."/>
            <person name="Kyrpides N.C."/>
            <person name="Woyke T."/>
        </authorList>
    </citation>
    <scope>NUCLEOTIDE SEQUENCE</scope>
    <source>
        <strain evidence="2">GVMAG-M-3300027708-20</strain>
    </source>
</reference>
<sequence length="157" mass="17244">MAKTRKANRNKKSTRKYVRKNRRSTQKMNGAGCNCGKIFGGNINPASFNGGLDGKYYYPQNSESMNPNTPSFQISGRNLPNIRGGAKKRKMKKMKMKGGGWFSMLGDAYSQNPVVNFGTLDGASSNTSTFFANMPTNPSIIEQPAMRGYSKDLPPLA</sequence>
<accession>A0A6C0JDT0</accession>